<dbReference type="Proteomes" id="UP000570493">
    <property type="component" value="Unassembled WGS sequence"/>
</dbReference>
<dbReference type="RefSeq" id="WP_169020988.1">
    <property type="nucleotide sequence ID" value="NZ_JABBMT010000027.1"/>
</dbReference>
<feature type="transmembrane region" description="Helical" evidence="1">
    <location>
        <begin position="21"/>
        <end position="45"/>
    </location>
</feature>
<feature type="transmembrane region" description="Helical" evidence="1">
    <location>
        <begin position="379"/>
        <end position="400"/>
    </location>
</feature>
<evidence type="ECO:0000313" key="3">
    <source>
        <dbReference type="Proteomes" id="UP000570493"/>
    </source>
</evidence>
<feature type="transmembrane region" description="Helical" evidence="1">
    <location>
        <begin position="322"/>
        <end position="342"/>
    </location>
</feature>
<keyword evidence="1" id="KW-1133">Transmembrane helix</keyword>
<protein>
    <submittedName>
        <fullName evidence="2">Oligosaccharide repeat unit polymerase</fullName>
    </submittedName>
</protein>
<reference evidence="2" key="1">
    <citation type="submission" date="2020-04" db="EMBL/GenBank/DDBJ databases">
        <title>Genome Sequencing for Pseudoaltermonas arctica.</title>
        <authorList>
            <person name="Elkins N.S."/>
        </authorList>
    </citation>
    <scope>NUCLEOTIDE SEQUENCE [LARGE SCALE GENOMIC DNA]</scope>
    <source>
        <strain evidence="2">NEC-BIFX-2020_0012</strain>
    </source>
</reference>
<organism evidence="2 3">
    <name type="scientific">Pseudoalteromonas arctica</name>
    <dbReference type="NCBI Taxonomy" id="394751"/>
    <lineage>
        <taxon>Bacteria</taxon>
        <taxon>Pseudomonadati</taxon>
        <taxon>Pseudomonadota</taxon>
        <taxon>Gammaproteobacteria</taxon>
        <taxon>Alteromonadales</taxon>
        <taxon>Pseudoalteromonadaceae</taxon>
        <taxon>Pseudoalteromonas</taxon>
    </lineage>
</organism>
<evidence type="ECO:0000313" key="2">
    <source>
        <dbReference type="EMBL" id="NMM42045.1"/>
    </source>
</evidence>
<keyword evidence="1" id="KW-0812">Transmembrane</keyword>
<feature type="transmembrane region" description="Helical" evidence="1">
    <location>
        <begin position="172"/>
        <end position="191"/>
    </location>
</feature>
<dbReference type="NCBIfam" id="TIGR04370">
    <property type="entry name" value="glyco_rpt_poly"/>
    <property type="match status" value="1"/>
</dbReference>
<feature type="transmembrane region" description="Helical" evidence="1">
    <location>
        <begin position="89"/>
        <end position="109"/>
    </location>
</feature>
<feature type="transmembrane region" description="Helical" evidence="1">
    <location>
        <begin position="57"/>
        <end position="77"/>
    </location>
</feature>
<keyword evidence="3" id="KW-1185">Reference proteome</keyword>
<keyword evidence="1" id="KW-0472">Membrane</keyword>
<feature type="transmembrane region" description="Helical" evidence="1">
    <location>
        <begin position="354"/>
        <end position="373"/>
    </location>
</feature>
<gene>
    <name evidence="2" type="ORF">HHO47_14765</name>
</gene>
<feature type="transmembrane region" description="Helical" evidence="1">
    <location>
        <begin position="227"/>
        <end position="246"/>
    </location>
</feature>
<feature type="transmembrane region" description="Helical" evidence="1">
    <location>
        <begin position="142"/>
        <end position="165"/>
    </location>
</feature>
<proteinExistence type="predicted"/>
<accession>A0A7Y0DUU9</accession>
<dbReference type="EMBL" id="JABBMT010000027">
    <property type="protein sequence ID" value="NMM42045.1"/>
    <property type="molecule type" value="Genomic_DNA"/>
</dbReference>
<evidence type="ECO:0000256" key="1">
    <source>
        <dbReference type="SAM" id="Phobius"/>
    </source>
</evidence>
<dbReference type="AlphaFoldDB" id="A0A7Y0DUU9"/>
<comment type="caution">
    <text evidence="2">The sequence shown here is derived from an EMBL/GenBank/DDBJ whole genome shotgun (WGS) entry which is preliminary data.</text>
</comment>
<sequence length="408" mass="47338">MEIVIYFIFFFAWFLFNYKSHGFNGGTFVIFLYLSSIVCAGYMISFSSMFDAGKLDFFAVVSHVLFLFLFLFPFIYATNHHKLIDLTKTTLNFLFYMVFVFSVFSYLAYLPKVISVFQYGSLGEARVAFYMGTLNAEDVGGISAYIGIVGRTISLVSLYLFFYFIAKSESKIKVSILFFCSFVDVFVSLSYAGRGGITRWIFMMVFYYFLFNDYLSPVIKNKIKTALTISILPMVVIFLVVSYSRFSGREFSVIEFILGYFGQPFIYFSYIFYDFFDNTYSGQQVFPLFGMPAEGLYSDKLNGIDYYINTFSTFVGSIYKDVGFLITLLIAMFFSIVTIVTYRVERLSTKLYRLIYFVIIANIFVNGLFYFQFSSSTLLKGFLLLLVLGYFLPFFIEFFATDKKFKRN</sequence>
<name>A0A7Y0DUU9_9GAMM</name>